<evidence type="ECO:0000313" key="2">
    <source>
        <dbReference type="EnsemblPlants" id="OPUNC06G03790.1"/>
    </source>
</evidence>
<sequence>MIRHFSSTPDHAAHPPYMAHRRRTGRPRPIHRKPNVHASSAQTSPPRVPAHHVAFFLPDHGDSVHLRSNFPPPQPRPPPPSSLAGEAIDRGEATRGAVA</sequence>
<feature type="region of interest" description="Disordered" evidence="1">
    <location>
        <begin position="1"/>
        <end position="99"/>
    </location>
</feature>
<dbReference type="AlphaFoldDB" id="A0A0E0L866"/>
<evidence type="ECO:0000313" key="3">
    <source>
        <dbReference type="Proteomes" id="UP000026962"/>
    </source>
</evidence>
<reference evidence="2" key="2">
    <citation type="submission" date="2018-05" db="EMBL/GenBank/DDBJ databases">
        <title>OpunRS2 (Oryza punctata Reference Sequence Version 2).</title>
        <authorList>
            <person name="Zhang J."/>
            <person name="Kudrna D."/>
            <person name="Lee S."/>
            <person name="Talag J."/>
            <person name="Welchert J."/>
            <person name="Wing R.A."/>
        </authorList>
    </citation>
    <scope>NUCLEOTIDE SEQUENCE [LARGE SCALE GENOMIC DNA]</scope>
</reference>
<protein>
    <submittedName>
        <fullName evidence="2">Uncharacterized protein</fullName>
    </submittedName>
</protein>
<name>A0A0E0L866_ORYPU</name>
<accession>A0A0E0L866</accession>
<organism evidence="2">
    <name type="scientific">Oryza punctata</name>
    <name type="common">Red rice</name>
    <dbReference type="NCBI Taxonomy" id="4537"/>
    <lineage>
        <taxon>Eukaryota</taxon>
        <taxon>Viridiplantae</taxon>
        <taxon>Streptophyta</taxon>
        <taxon>Embryophyta</taxon>
        <taxon>Tracheophyta</taxon>
        <taxon>Spermatophyta</taxon>
        <taxon>Magnoliopsida</taxon>
        <taxon>Liliopsida</taxon>
        <taxon>Poales</taxon>
        <taxon>Poaceae</taxon>
        <taxon>BOP clade</taxon>
        <taxon>Oryzoideae</taxon>
        <taxon>Oryzeae</taxon>
        <taxon>Oryzinae</taxon>
        <taxon>Oryza</taxon>
    </lineage>
</organism>
<keyword evidence="3" id="KW-1185">Reference proteome</keyword>
<dbReference type="Proteomes" id="UP000026962">
    <property type="component" value="Chromosome 6"/>
</dbReference>
<dbReference type="Gramene" id="OPUNC06G03790.1">
    <property type="protein sequence ID" value="OPUNC06G03790.1"/>
    <property type="gene ID" value="OPUNC06G03790"/>
</dbReference>
<reference evidence="2" key="1">
    <citation type="submission" date="2015-04" db="UniProtKB">
        <authorList>
            <consortium name="EnsemblPlants"/>
        </authorList>
    </citation>
    <scope>IDENTIFICATION</scope>
</reference>
<proteinExistence type="predicted"/>
<feature type="compositionally biased region" description="Pro residues" evidence="1">
    <location>
        <begin position="70"/>
        <end position="81"/>
    </location>
</feature>
<dbReference type="HOGENOM" id="CLU_2324390_0_0_1"/>
<dbReference type="EnsemblPlants" id="OPUNC06G03790.1">
    <property type="protein sequence ID" value="OPUNC06G03790.1"/>
    <property type="gene ID" value="OPUNC06G03790"/>
</dbReference>
<feature type="compositionally biased region" description="Basic residues" evidence="1">
    <location>
        <begin position="19"/>
        <end position="35"/>
    </location>
</feature>
<evidence type="ECO:0000256" key="1">
    <source>
        <dbReference type="SAM" id="MobiDB-lite"/>
    </source>
</evidence>